<keyword evidence="2" id="KW-1185">Reference proteome</keyword>
<dbReference type="Proteomes" id="UP001146351">
    <property type="component" value="Unassembled WGS sequence"/>
</dbReference>
<name>A0A9W9IGY1_9EURO</name>
<comment type="caution">
    <text evidence="1">The sequence shown here is derived from an EMBL/GenBank/DDBJ whole genome shotgun (WGS) entry which is preliminary data.</text>
</comment>
<reference evidence="1" key="1">
    <citation type="submission" date="2022-11" db="EMBL/GenBank/DDBJ databases">
        <authorList>
            <person name="Petersen C."/>
        </authorList>
    </citation>
    <scope>NUCLEOTIDE SEQUENCE</scope>
    <source>
        <strain evidence="1">IBT 21917</strain>
    </source>
</reference>
<dbReference type="AlphaFoldDB" id="A0A9W9IGY1"/>
<accession>A0A9W9IGY1</accession>
<reference evidence="1" key="2">
    <citation type="journal article" date="2023" name="IMA Fungus">
        <title>Comparative genomic study of the Penicillium genus elucidates a diverse pangenome and 15 lateral gene transfer events.</title>
        <authorList>
            <person name="Petersen C."/>
            <person name="Sorensen T."/>
            <person name="Nielsen M.R."/>
            <person name="Sondergaard T.E."/>
            <person name="Sorensen J.L."/>
            <person name="Fitzpatrick D.A."/>
            <person name="Frisvad J.C."/>
            <person name="Nielsen K.L."/>
        </authorList>
    </citation>
    <scope>NUCLEOTIDE SEQUENCE</scope>
    <source>
        <strain evidence="1">IBT 21917</strain>
    </source>
</reference>
<evidence type="ECO:0000313" key="2">
    <source>
        <dbReference type="Proteomes" id="UP001146351"/>
    </source>
</evidence>
<protein>
    <submittedName>
        <fullName evidence="1">Uncharacterized protein</fullName>
    </submittedName>
</protein>
<organism evidence="1 2">
    <name type="scientific">Penicillium capsulatum</name>
    <dbReference type="NCBI Taxonomy" id="69766"/>
    <lineage>
        <taxon>Eukaryota</taxon>
        <taxon>Fungi</taxon>
        <taxon>Dikarya</taxon>
        <taxon>Ascomycota</taxon>
        <taxon>Pezizomycotina</taxon>
        <taxon>Eurotiomycetes</taxon>
        <taxon>Eurotiomycetidae</taxon>
        <taxon>Eurotiales</taxon>
        <taxon>Aspergillaceae</taxon>
        <taxon>Penicillium</taxon>
    </lineage>
</organism>
<evidence type="ECO:0000313" key="1">
    <source>
        <dbReference type="EMBL" id="KAJ5178739.1"/>
    </source>
</evidence>
<dbReference type="EMBL" id="JAPQKO010000002">
    <property type="protein sequence ID" value="KAJ5178739.1"/>
    <property type="molecule type" value="Genomic_DNA"/>
</dbReference>
<sequence>MSSVLNLSATYAPGSHLTSTAPAATSQSETTLEMPTVDQRLDVTLPLTYRESAAKSSATGLTQLRRL</sequence>
<gene>
    <name evidence="1" type="ORF">N7492_001949</name>
</gene>
<proteinExistence type="predicted"/>